<keyword evidence="5" id="KW-1185">Reference proteome</keyword>
<feature type="domain" description="HTH cro/C1-type" evidence="3">
    <location>
        <begin position="9"/>
        <end position="63"/>
    </location>
</feature>
<keyword evidence="2" id="KW-0175">Coiled coil</keyword>
<dbReference type="CDD" id="cd00093">
    <property type="entry name" value="HTH_XRE"/>
    <property type="match status" value="1"/>
</dbReference>
<reference evidence="4 5" key="1">
    <citation type="submission" date="2023-12" db="EMBL/GenBank/DDBJ databases">
        <title>Novel species of the genus Arcicella isolated from rivers.</title>
        <authorList>
            <person name="Lu H."/>
        </authorList>
    </citation>
    <scope>NUCLEOTIDE SEQUENCE [LARGE SCALE GENOMIC DNA]</scope>
    <source>
        <strain evidence="4 5">DC2W</strain>
    </source>
</reference>
<name>A0ABU5S2T4_9BACT</name>
<sequence>MESKFSANLRILRKRNKLTLEALGKILDVSKSALSDYENGHTFPSLDVCDAICNYFGINLDNLQKLDFSVISVEELQQNQQIKVETPKDNINDFSNPYKQLEFHNKLLHQQIEGLGIQLQLLKQLLESKVSEIKSLQIQIKLLEEKIRHQ</sequence>
<dbReference type="RefSeq" id="WP_323327272.1">
    <property type="nucleotide sequence ID" value="NZ_JAYGIL010000006.1"/>
</dbReference>
<protein>
    <submittedName>
        <fullName evidence="4">Helix-turn-helix transcriptional regulator</fullName>
    </submittedName>
</protein>
<dbReference type="PANTHER" id="PTHR46558">
    <property type="entry name" value="TRACRIPTIONAL REGULATORY PROTEIN-RELATED-RELATED"/>
    <property type="match status" value="1"/>
</dbReference>
<proteinExistence type="predicted"/>
<keyword evidence="1" id="KW-0238">DNA-binding</keyword>
<dbReference type="EMBL" id="JAYGIL010000006">
    <property type="protein sequence ID" value="MEA5402588.1"/>
    <property type="molecule type" value="Genomic_DNA"/>
</dbReference>
<feature type="coiled-coil region" evidence="2">
    <location>
        <begin position="119"/>
        <end position="146"/>
    </location>
</feature>
<dbReference type="Proteomes" id="UP001303899">
    <property type="component" value="Unassembled WGS sequence"/>
</dbReference>
<organism evidence="4 5">
    <name type="scientific">Arcicella gelida</name>
    <dbReference type="NCBI Taxonomy" id="2984195"/>
    <lineage>
        <taxon>Bacteria</taxon>
        <taxon>Pseudomonadati</taxon>
        <taxon>Bacteroidota</taxon>
        <taxon>Cytophagia</taxon>
        <taxon>Cytophagales</taxon>
        <taxon>Flectobacillaceae</taxon>
        <taxon>Arcicella</taxon>
    </lineage>
</organism>
<gene>
    <name evidence="4" type="ORF">VB776_06660</name>
</gene>
<evidence type="ECO:0000313" key="4">
    <source>
        <dbReference type="EMBL" id="MEA5402588.1"/>
    </source>
</evidence>
<evidence type="ECO:0000313" key="5">
    <source>
        <dbReference type="Proteomes" id="UP001303899"/>
    </source>
</evidence>
<dbReference type="Gene3D" id="1.10.260.40">
    <property type="entry name" value="lambda repressor-like DNA-binding domains"/>
    <property type="match status" value="1"/>
</dbReference>
<dbReference type="PROSITE" id="PS50943">
    <property type="entry name" value="HTH_CROC1"/>
    <property type="match status" value="1"/>
</dbReference>
<dbReference type="Pfam" id="PF01381">
    <property type="entry name" value="HTH_3"/>
    <property type="match status" value="1"/>
</dbReference>
<dbReference type="InterPro" id="IPR010982">
    <property type="entry name" value="Lambda_DNA-bd_dom_sf"/>
</dbReference>
<comment type="caution">
    <text evidence="4">The sequence shown here is derived from an EMBL/GenBank/DDBJ whole genome shotgun (WGS) entry which is preliminary data.</text>
</comment>
<dbReference type="PANTHER" id="PTHR46558:SF11">
    <property type="entry name" value="HTH-TYPE TRANSCRIPTIONAL REGULATOR XRE"/>
    <property type="match status" value="1"/>
</dbReference>
<dbReference type="SUPFAM" id="SSF47413">
    <property type="entry name" value="lambda repressor-like DNA-binding domains"/>
    <property type="match status" value="1"/>
</dbReference>
<evidence type="ECO:0000256" key="2">
    <source>
        <dbReference type="SAM" id="Coils"/>
    </source>
</evidence>
<evidence type="ECO:0000259" key="3">
    <source>
        <dbReference type="PROSITE" id="PS50943"/>
    </source>
</evidence>
<accession>A0ABU5S2T4</accession>
<dbReference type="SMART" id="SM00530">
    <property type="entry name" value="HTH_XRE"/>
    <property type="match status" value="1"/>
</dbReference>
<evidence type="ECO:0000256" key="1">
    <source>
        <dbReference type="ARBA" id="ARBA00023125"/>
    </source>
</evidence>
<dbReference type="InterPro" id="IPR001387">
    <property type="entry name" value="Cro/C1-type_HTH"/>
</dbReference>